<proteinExistence type="predicted"/>
<organism evidence="1 2">
    <name type="scientific">Paracoccus angustae</name>
    <dbReference type="NCBI Taxonomy" id="1671480"/>
    <lineage>
        <taxon>Bacteria</taxon>
        <taxon>Pseudomonadati</taxon>
        <taxon>Pseudomonadota</taxon>
        <taxon>Alphaproteobacteria</taxon>
        <taxon>Rhodobacterales</taxon>
        <taxon>Paracoccaceae</taxon>
        <taxon>Paracoccus</taxon>
    </lineage>
</organism>
<dbReference type="Proteomes" id="UP001595539">
    <property type="component" value="Unassembled WGS sequence"/>
</dbReference>
<dbReference type="RefSeq" id="WP_377761290.1">
    <property type="nucleotide sequence ID" value="NZ_JBHRXY010000006.1"/>
</dbReference>
<gene>
    <name evidence="1" type="ORF">ACFOM8_10430</name>
</gene>
<sequence length="191" mass="20514">MNTKVEIKGGGLDEFADLADKLARGEITVKAARAAINVVGKDARKAVKAALLKQLGLPWKEIVHYGGLEFNRASAKHLNYRIVSQGKAIPLKAFGATQSATGVQVKLGGKAVRMPGLFINAGRWDSGQPVLGGHVFQRKTVFSLPVEKQFGPSVPEEIVTGETARAFLQEADRLPREIAIQMARETKGAVS</sequence>
<name>A0ABV7U490_9RHOB</name>
<evidence type="ECO:0000313" key="2">
    <source>
        <dbReference type="Proteomes" id="UP001595539"/>
    </source>
</evidence>
<comment type="caution">
    <text evidence="1">The sequence shown here is derived from an EMBL/GenBank/DDBJ whole genome shotgun (WGS) entry which is preliminary data.</text>
</comment>
<keyword evidence="2" id="KW-1185">Reference proteome</keyword>
<dbReference type="EMBL" id="JBHRXY010000006">
    <property type="protein sequence ID" value="MFC3629859.1"/>
    <property type="molecule type" value="Genomic_DNA"/>
</dbReference>
<accession>A0ABV7U490</accession>
<protein>
    <submittedName>
        <fullName evidence="1">Uncharacterized protein</fullName>
    </submittedName>
</protein>
<reference evidence="2" key="1">
    <citation type="journal article" date="2019" name="Int. J. Syst. Evol. Microbiol.">
        <title>The Global Catalogue of Microorganisms (GCM) 10K type strain sequencing project: providing services to taxonomists for standard genome sequencing and annotation.</title>
        <authorList>
            <consortium name="The Broad Institute Genomics Platform"/>
            <consortium name="The Broad Institute Genome Sequencing Center for Infectious Disease"/>
            <person name="Wu L."/>
            <person name="Ma J."/>
        </authorList>
    </citation>
    <scope>NUCLEOTIDE SEQUENCE [LARGE SCALE GENOMIC DNA]</scope>
    <source>
        <strain evidence="2">KCTC 42473</strain>
    </source>
</reference>
<evidence type="ECO:0000313" key="1">
    <source>
        <dbReference type="EMBL" id="MFC3629859.1"/>
    </source>
</evidence>